<dbReference type="InterPro" id="IPR054440">
    <property type="entry name" value="Gp32-like"/>
</dbReference>
<reference evidence="1 2" key="1">
    <citation type="submission" date="2018-03" db="EMBL/GenBank/DDBJ databases">
        <title>Phage therapy in agriculture - a green tech approach to combat plant pathogenic bacteria.</title>
        <authorList>
            <person name="Carstens A.B."/>
            <person name="Djurhuus A.M."/>
            <person name="Hansen L.H."/>
        </authorList>
    </citation>
    <scope>NUCLEOTIDE SEQUENCE [LARGE SCALE GENOMIC DNA]</scope>
</reference>
<name>A0A2S1GST9_9CAUD</name>
<organism evidence="1 2">
    <name type="scientific">Xanthomonas phage Carpasina</name>
    <dbReference type="NCBI Taxonomy" id="2163636"/>
    <lineage>
        <taxon>Viruses</taxon>
        <taxon>Duplodnaviria</taxon>
        <taxon>Heunggongvirae</taxon>
        <taxon>Uroviricota</taxon>
        <taxon>Caudoviricetes</taxon>
        <taxon>Lindbergviridae</taxon>
        <taxon>Carpasinavirus</taxon>
        <taxon>Carpasinavirus carpasina</taxon>
    </lineage>
</organism>
<dbReference type="EMBL" id="MH059633">
    <property type="protein sequence ID" value="AWD92416.1"/>
    <property type="molecule type" value="Genomic_DNA"/>
</dbReference>
<proteinExistence type="predicted"/>
<dbReference type="Pfam" id="PF22764">
    <property type="entry name" value="E217_Gp32"/>
    <property type="match status" value="1"/>
</dbReference>
<evidence type="ECO:0000313" key="2">
    <source>
        <dbReference type="Proteomes" id="UP000246901"/>
    </source>
</evidence>
<keyword evidence="2" id="KW-1185">Reference proteome</keyword>
<dbReference type="GeneID" id="54991504"/>
<accession>A0A2S1GST9</accession>
<sequence length="163" mass="17413">MQNISGFGTKATIVALQSFPYGFTIKEFADDEDPITFEEIEPVGYEILLDGSLFTFDKGAAVIVSVSVIPGTEDDINLKMLLQSRKGSSNFIPLPDVTSMVIQYPQNGLVALSNGSILSGPLGDSIISEGRLKGNIFKFVFGSFSGAQSIRQVGADIVRSILG</sequence>
<dbReference type="KEGG" id="vg:54991504"/>
<dbReference type="Proteomes" id="UP000246901">
    <property type="component" value="Segment"/>
</dbReference>
<protein>
    <submittedName>
        <fullName evidence="1">Uncharacterized protein</fullName>
    </submittedName>
</protein>
<evidence type="ECO:0000313" key="1">
    <source>
        <dbReference type="EMBL" id="AWD92416.1"/>
    </source>
</evidence>
<dbReference type="RefSeq" id="YP_009800997.1">
    <property type="nucleotide sequence ID" value="NC_047962.1"/>
</dbReference>